<reference evidence="2 3" key="1">
    <citation type="submission" date="2018-10" db="EMBL/GenBank/DDBJ databases">
        <title>Genome Sequence of Cohnella sp.</title>
        <authorList>
            <person name="Srinivasan S."/>
            <person name="Kim M.K."/>
        </authorList>
    </citation>
    <scope>NUCLEOTIDE SEQUENCE [LARGE SCALE GENOMIC DNA]</scope>
    <source>
        <strain evidence="2 3">18JY8-7</strain>
    </source>
</reference>
<dbReference type="InterPro" id="IPR035919">
    <property type="entry name" value="EAL_sf"/>
</dbReference>
<dbReference type="PANTHER" id="PTHR33121:SF15">
    <property type="entry name" value="BLUE LIGHT- AND TEMPERATURE-REGULATED ANTIREPRESSOR BLUF"/>
    <property type="match status" value="1"/>
</dbReference>
<gene>
    <name evidence="2" type="ORF">EAV92_00885</name>
</gene>
<evidence type="ECO:0000313" key="2">
    <source>
        <dbReference type="EMBL" id="AYQ71286.1"/>
    </source>
</evidence>
<dbReference type="PROSITE" id="PS50883">
    <property type="entry name" value="EAL"/>
    <property type="match status" value="1"/>
</dbReference>
<evidence type="ECO:0000259" key="1">
    <source>
        <dbReference type="PROSITE" id="PS50883"/>
    </source>
</evidence>
<dbReference type="PANTHER" id="PTHR33121">
    <property type="entry name" value="CYCLIC DI-GMP PHOSPHODIESTERASE PDEF"/>
    <property type="match status" value="1"/>
</dbReference>
<proteinExistence type="predicted"/>
<protein>
    <submittedName>
        <fullName evidence="2">EAL domain-containing protein</fullName>
    </submittedName>
</protein>
<dbReference type="Gene3D" id="3.20.20.450">
    <property type="entry name" value="EAL domain"/>
    <property type="match status" value="1"/>
</dbReference>
<dbReference type="KEGG" id="coh:EAV92_00885"/>
<dbReference type="InterPro" id="IPR001633">
    <property type="entry name" value="EAL_dom"/>
</dbReference>
<sequence length="351" mass="40119">MLEPYHFASTAPLRDEGVIEFATEDLDTYPRLHDTIRDFADAAGRSGTLDGVSFRYDNYRQLLQLLNRLQKGLLREETDNIRFRLKYGDDGLPWNPLSTLFETVGGRGVSEYILHRYFTTFLQPIVQPNGQIVGYECLLRPLPEQAPFRPSELFEKARKIGQHSFLDREARHAAIRMSSAHLPAGVKRFVNFLPSSLYSMESCLKGTFDAIRETGTDPADVVFEVAETERLDHPEIMNIFDHYRVQGIRLAVDDIVSGYSTAEMIDRLKPDYVKLDRKWVNGCHQDPDKQRHIENLLERASRFHGVVLAEGVEREQEWDWLRRAGVPLLQGYLFGLAAPVPASGLRSLSKI</sequence>
<dbReference type="AlphaFoldDB" id="A0A3G3JST3"/>
<dbReference type="Pfam" id="PF00563">
    <property type="entry name" value="EAL"/>
    <property type="match status" value="1"/>
</dbReference>
<dbReference type="Proteomes" id="UP000269097">
    <property type="component" value="Chromosome"/>
</dbReference>
<dbReference type="SMART" id="SM00052">
    <property type="entry name" value="EAL"/>
    <property type="match status" value="1"/>
</dbReference>
<feature type="domain" description="EAL" evidence="1">
    <location>
        <begin position="102"/>
        <end position="351"/>
    </location>
</feature>
<dbReference type="CDD" id="cd01948">
    <property type="entry name" value="EAL"/>
    <property type="match status" value="1"/>
</dbReference>
<dbReference type="RefSeq" id="WP_123039350.1">
    <property type="nucleotide sequence ID" value="NZ_CP033433.1"/>
</dbReference>
<name>A0A3G3JST3_9BACL</name>
<dbReference type="SUPFAM" id="SSF141868">
    <property type="entry name" value="EAL domain-like"/>
    <property type="match status" value="1"/>
</dbReference>
<dbReference type="GO" id="GO:0071111">
    <property type="term" value="F:cyclic-guanylate-specific phosphodiesterase activity"/>
    <property type="evidence" value="ECO:0007669"/>
    <property type="project" value="InterPro"/>
</dbReference>
<accession>A0A3G3JST3</accession>
<keyword evidence="3" id="KW-1185">Reference proteome</keyword>
<evidence type="ECO:0000313" key="3">
    <source>
        <dbReference type="Proteomes" id="UP000269097"/>
    </source>
</evidence>
<dbReference type="EMBL" id="CP033433">
    <property type="protein sequence ID" value="AYQ71286.1"/>
    <property type="molecule type" value="Genomic_DNA"/>
</dbReference>
<organism evidence="2 3">
    <name type="scientific">Cohnella candidum</name>
    <dbReference type="NCBI Taxonomy" id="2674991"/>
    <lineage>
        <taxon>Bacteria</taxon>
        <taxon>Bacillati</taxon>
        <taxon>Bacillota</taxon>
        <taxon>Bacilli</taxon>
        <taxon>Bacillales</taxon>
        <taxon>Paenibacillaceae</taxon>
        <taxon>Cohnella</taxon>
    </lineage>
</organism>
<dbReference type="InterPro" id="IPR050706">
    <property type="entry name" value="Cyclic-di-GMP_PDE-like"/>
</dbReference>